<evidence type="ECO:0000313" key="8">
    <source>
        <dbReference type="Proteomes" id="UP001153678"/>
    </source>
</evidence>
<dbReference type="Gene3D" id="6.10.110.10">
    <property type="match status" value="1"/>
</dbReference>
<evidence type="ECO:0000313" key="7">
    <source>
        <dbReference type="EMBL" id="CAI2173122.1"/>
    </source>
</evidence>
<evidence type="ECO:0000256" key="6">
    <source>
        <dbReference type="SAM" id="Phobius"/>
    </source>
</evidence>
<dbReference type="OrthoDB" id="440424at2759"/>
<dbReference type="Pfam" id="PF06140">
    <property type="entry name" value="Ifi-6-16"/>
    <property type="match status" value="1"/>
</dbReference>
<feature type="transmembrane region" description="Helical" evidence="6">
    <location>
        <begin position="43"/>
        <end position="68"/>
    </location>
</feature>
<comment type="caution">
    <text evidence="7">The sequence shown here is derived from an EMBL/GenBank/DDBJ whole genome shotgun (WGS) entry which is preliminary data.</text>
</comment>
<keyword evidence="5 6" id="KW-0472">Membrane</keyword>
<evidence type="ECO:0000256" key="2">
    <source>
        <dbReference type="ARBA" id="ARBA00007262"/>
    </source>
</evidence>
<dbReference type="GO" id="GO:0016020">
    <property type="term" value="C:membrane"/>
    <property type="evidence" value="ECO:0007669"/>
    <property type="project" value="UniProtKB-SubCell"/>
</dbReference>
<feature type="transmembrane region" description="Helical" evidence="6">
    <location>
        <begin position="107"/>
        <end position="128"/>
    </location>
</feature>
<dbReference type="Proteomes" id="UP001153678">
    <property type="component" value="Unassembled WGS sequence"/>
</dbReference>
<comment type="similarity">
    <text evidence="2">Belongs to the IFI6/IFI27 family.</text>
</comment>
<dbReference type="InterPro" id="IPR009311">
    <property type="entry name" value="IFI6/IFI27-like"/>
</dbReference>
<proteinExistence type="inferred from homology"/>
<evidence type="ECO:0000256" key="3">
    <source>
        <dbReference type="ARBA" id="ARBA00022692"/>
    </source>
</evidence>
<evidence type="ECO:0000256" key="1">
    <source>
        <dbReference type="ARBA" id="ARBA00004141"/>
    </source>
</evidence>
<evidence type="ECO:0000256" key="5">
    <source>
        <dbReference type="ARBA" id="ARBA00023136"/>
    </source>
</evidence>
<accession>A0A9W4SL57</accession>
<comment type="subcellular location">
    <subcellularLocation>
        <location evidence="1">Membrane</location>
        <topology evidence="1">Multi-pass membrane protein</topology>
    </subcellularLocation>
</comment>
<keyword evidence="3 6" id="KW-0812">Transmembrane</keyword>
<sequence>MVNLSEISIKNIFKSLILDSFMKDEFIHKQQSSESFFSRNKKYLLAGTAIIAGAALGPFAISGLVAAMGFGEAGIVAGSIAAWIMSLQSGAVAASSLVAILQSIGVAGLGIGAVFASAGGGLFAGYMAKAILMISESNPGGLAELENYVSINESDDDENDDEKNNLLKKQIFDMKRSVFLKFNNP</sequence>
<dbReference type="PANTHER" id="PTHR16932:SF18">
    <property type="entry name" value="INTERFERON, ALPHA-INDUCIBLE PROTEIN 27-LIKE 2"/>
    <property type="match status" value="1"/>
</dbReference>
<name>A0A9W4SL57_9GLOM</name>
<protein>
    <submittedName>
        <fullName evidence="7">19564_t:CDS:1</fullName>
    </submittedName>
</protein>
<reference evidence="7" key="1">
    <citation type="submission" date="2022-08" db="EMBL/GenBank/DDBJ databases">
        <authorList>
            <person name="Kallberg Y."/>
            <person name="Tangrot J."/>
            <person name="Rosling A."/>
        </authorList>
    </citation>
    <scope>NUCLEOTIDE SEQUENCE</scope>
    <source>
        <strain evidence="7">Wild A</strain>
    </source>
</reference>
<feature type="transmembrane region" description="Helical" evidence="6">
    <location>
        <begin position="80"/>
        <end position="101"/>
    </location>
</feature>
<dbReference type="PANTHER" id="PTHR16932">
    <property type="entry name" value="INTERFERON ALPHA-INDUCIBLE PROTEIN 27"/>
    <property type="match status" value="1"/>
</dbReference>
<dbReference type="EMBL" id="CAMKVN010001021">
    <property type="protein sequence ID" value="CAI2173122.1"/>
    <property type="molecule type" value="Genomic_DNA"/>
</dbReference>
<dbReference type="AlphaFoldDB" id="A0A9W4SL57"/>
<gene>
    <name evidence="7" type="ORF">FWILDA_LOCUS5926</name>
</gene>
<evidence type="ECO:0000256" key="4">
    <source>
        <dbReference type="ARBA" id="ARBA00022989"/>
    </source>
</evidence>
<keyword evidence="4 6" id="KW-1133">Transmembrane helix</keyword>
<organism evidence="7 8">
    <name type="scientific">Funneliformis geosporum</name>
    <dbReference type="NCBI Taxonomy" id="1117311"/>
    <lineage>
        <taxon>Eukaryota</taxon>
        <taxon>Fungi</taxon>
        <taxon>Fungi incertae sedis</taxon>
        <taxon>Mucoromycota</taxon>
        <taxon>Glomeromycotina</taxon>
        <taxon>Glomeromycetes</taxon>
        <taxon>Glomerales</taxon>
        <taxon>Glomeraceae</taxon>
        <taxon>Funneliformis</taxon>
    </lineage>
</organism>
<keyword evidence="8" id="KW-1185">Reference proteome</keyword>
<dbReference type="InterPro" id="IPR038213">
    <property type="entry name" value="IFI6/IFI27-like_sf"/>
</dbReference>